<dbReference type="InterPro" id="IPR011010">
    <property type="entry name" value="DNA_brk_join_enz"/>
</dbReference>
<dbReference type="PROSITE" id="PS51900">
    <property type="entry name" value="CB"/>
    <property type="match status" value="1"/>
</dbReference>
<dbReference type="GO" id="GO:0006310">
    <property type="term" value="P:DNA recombination"/>
    <property type="evidence" value="ECO:0007669"/>
    <property type="project" value="UniProtKB-KW"/>
</dbReference>
<dbReference type="InterPro" id="IPR050090">
    <property type="entry name" value="Tyrosine_recombinase_XerCD"/>
</dbReference>
<comment type="similarity">
    <text evidence="1">Belongs to the 'phage' integrase family.</text>
</comment>
<dbReference type="InterPro" id="IPR004107">
    <property type="entry name" value="Integrase_SAM-like_N"/>
</dbReference>
<evidence type="ECO:0000256" key="1">
    <source>
        <dbReference type="ARBA" id="ARBA00008857"/>
    </source>
</evidence>
<dbReference type="Pfam" id="PF13495">
    <property type="entry name" value="Phage_int_SAM_4"/>
    <property type="match status" value="1"/>
</dbReference>
<evidence type="ECO:0000259" key="6">
    <source>
        <dbReference type="PROSITE" id="PS51898"/>
    </source>
</evidence>
<evidence type="ECO:0000256" key="2">
    <source>
        <dbReference type="ARBA" id="ARBA00022908"/>
    </source>
</evidence>
<dbReference type="Gene3D" id="1.10.443.10">
    <property type="entry name" value="Intergrase catalytic core"/>
    <property type="match status" value="1"/>
</dbReference>
<dbReference type="EMBL" id="CP036262">
    <property type="protein sequence ID" value="QDS95669.1"/>
    <property type="molecule type" value="Genomic_DNA"/>
</dbReference>
<protein>
    <submittedName>
        <fullName evidence="8">Tyrosine recombinase XerC</fullName>
    </submittedName>
</protein>
<dbReference type="InterPro" id="IPR010998">
    <property type="entry name" value="Integrase_recombinase_N"/>
</dbReference>
<evidence type="ECO:0000259" key="7">
    <source>
        <dbReference type="PROSITE" id="PS51900"/>
    </source>
</evidence>
<feature type="domain" description="Core-binding (CB)" evidence="7">
    <location>
        <begin position="20"/>
        <end position="95"/>
    </location>
</feature>
<dbReference type="InterPro" id="IPR002104">
    <property type="entry name" value="Integrase_catalytic"/>
</dbReference>
<evidence type="ECO:0000313" key="9">
    <source>
        <dbReference type="Proteomes" id="UP000320672"/>
    </source>
</evidence>
<dbReference type="Pfam" id="PF00589">
    <property type="entry name" value="Phage_integrase"/>
    <property type="match status" value="1"/>
</dbReference>
<evidence type="ECO:0000256" key="5">
    <source>
        <dbReference type="PROSITE-ProRule" id="PRU01248"/>
    </source>
</evidence>
<dbReference type="RefSeq" id="WP_145353928.1">
    <property type="nucleotide sequence ID" value="NZ_CP036262.1"/>
</dbReference>
<keyword evidence="2" id="KW-0229">DNA integration</keyword>
<accession>A0A517MLB8</accession>
<dbReference type="KEGG" id="rml:FF011L_44690"/>
<gene>
    <name evidence="8" type="primary">xerC_2</name>
    <name evidence="8" type="ORF">FF011L_44690</name>
</gene>
<dbReference type="Proteomes" id="UP000320672">
    <property type="component" value="Chromosome"/>
</dbReference>
<keyword evidence="4" id="KW-0233">DNA recombination</keyword>
<dbReference type="GO" id="GO:0015074">
    <property type="term" value="P:DNA integration"/>
    <property type="evidence" value="ECO:0007669"/>
    <property type="project" value="UniProtKB-KW"/>
</dbReference>
<organism evidence="8 9">
    <name type="scientific">Roseimaritima multifibrata</name>
    <dbReference type="NCBI Taxonomy" id="1930274"/>
    <lineage>
        <taxon>Bacteria</taxon>
        <taxon>Pseudomonadati</taxon>
        <taxon>Planctomycetota</taxon>
        <taxon>Planctomycetia</taxon>
        <taxon>Pirellulales</taxon>
        <taxon>Pirellulaceae</taxon>
        <taxon>Roseimaritima</taxon>
    </lineage>
</organism>
<sequence>MVDYNKLPAASKFFCGDLYRTMNEDLQLAGMSKRTVHGYLRAVRQLADWAKKTPDRVTEPQLRRYFLYLKNEKEFAYGSIRVAFSGIKFFYTRTCKRDFETLATMKLQRSKTLPEVITIAQVHAIIDACKVERIALFYWTAYSMGLRLEEARNLQVGDIDSKRMMVHIHRGKGAKDRYVPLPTTTLLWLRKHWVTHQHERFLFPADGRDHQQSAMSETPIATSTVQKAIGSIARKLKFRKKVSTHTLRHSYATYLLEAGVSLKAIQQFLGHSSLQTTMIYLHLTDSAEANARATIERLFRRK</sequence>
<dbReference type="Gene3D" id="1.10.150.130">
    <property type="match status" value="1"/>
</dbReference>
<keyword evidence="3 5" id="KW-0238">DNA-binding</keyword>
<evidence type="ECO:0000313" key="8">
    <source>
        <dbReference type="EMBL" id="QDS95669.1"/>
    </source>
</evidence>
<keyword evidence="9" id="KW-1185">Reference proteome</keyword>
<dbReference type="InterPro" id="IPR044068">
    <property type="entry name" value="CB"/>
</dbReference>
<proteinExistence type="inferred from homology"/>
<evidence type="ECO:0000256" key="3">
    <source>
        <dbReference type="ARBA" id="ARBA00023125"/>
    </source>
</evidence>
<dbReference type="PROSITE" id="PS51898">
    <property type="entry name" value="TYR_RECOMBINASE"/>
    <property type="match status" value="1"/>
</dbReference>
<dbReference type="PANTHER" id="PTHR30349">
    <property type="entry name" value="PHAGE INTEGRASE-RELATED"/>
    <property type="match status" value="1"/>
</dbReference>
<dbReference type="SUPFAM" id="SSF56349">
    <property type="entry name" value="DNA breaking-rejoining enzymes"/>
    <property type="match status" value="1"/>
</dbReference>
<evidence type="ECO:0000256" key="4">
    <source>
        <dbReference type="ARBA" id="ARBA00023172"/>
    </source>
</evidence>
<dbReference type="GO" id="GO:0003677">
    <property type="term" value="F:DNA binding"/>
    <property type="evidence" value="ECO:0007669"/>
    <property type="project" value="UniProtKB-UniRule"/>
</dbReference>
<reference evidence="8 9" key="1">
    <citation type="submission" date="2019-02" db="EMBL/GenBank/DDBJ databases">
        <title>Deep-cultivation of Planctomycetes and their phenomic and genomic characterization uncovers novel biology.</title>
        <authorList>
            <person name="Wiegand S."/>
            <person name="Jogler M."/>
            <person name="Boedeker C."/>
            <person name="Pinto D."/>
            <person name="Vollmers J."/>
            <person name="Rivas-Marin E."/>
            <person name="Kohn T."/>
            <person name="Peeters S.H."/>
            <person name="Heuer A."/>
            <person name="Rast P."/>
            <person name="Oberbeckmann S."/>
            <person name="Bunk B."/>
            <person name="Jeske O."/>
            <person name="Meyerdierks A."/>
            <person name="Storesund J.E."/>
            <person name="Kallscheuer N."/>
            <person name="Luecker S."/>
            <person name="Lage O.M."/>
            <person name="Pohl T."/>
            <person name="Merkel B.J."/>
            <person name="Hornburger P."/>
            <person name="Mueller R.-W."/>
            <person name="Bruemmer F."/>
            <person name="Labrenz M."/>
            <person name="Spormann A.M."/>
            <person name="Op den Camp H."/>
            <person name="Overmann J."/>
            <person name="Amann R."/>
            <person name="Jetten M.S.M."/>
            <person name="Mascher T."/>
            <person name="Medema M.H."/>
            <person name="Devos D.P."/>
            <person name="Kaster A.-K."/>
            <person name="Ovreas L."/>
            <person name="Rohde M."/>
            <person name="Galperin M.Y."/>
            <person name="Jogler C."/>
        </authorList>
    </citation>
    <scope>NUCLEOTIDE SEQUENCE [LARGE SCALE GENOMIC DNA]</scope>
    <source>
        <strain evidence="8 9">FF011L</strain>
    </source>
</reference>
<dbReference type="PANTHER" id="PTHR30349:SF64">
    <property type="entry name" value="PROPHAGE INTEGRASE INTD-RELATED"/>
    <property type="match status" value="1"/>
</dbReference>
<dbReference type="InterPro" id="IPR013762">
    <property type="entry name" value="Integrase-like_cat_sf"/>
</dbReference>
<dbReference type="AlphaFoldDB" id="A0A517MLB8"/>
<dbReference type="OrthoDB" id="9801717at2"/>
<feature type="domain" description="Tyr recombinase" evidence="6">
    <location>
        <begin position="112"/>
        <end position="293"/>
    </location>
</feature>
<name>A0A517MLB8_9BACT</name>